<protein>
    <submittedName>
        <fullName evidence="8">DgyrCDS2580</fullName>
    </submittedName>
</protein>
<keyword evidence="5" id="KW-1015">Disulfide bond</keyword>
<evidence type="ECO:0000256" key="2">
    <source>
        <dbReference type="ARBA" id="ARBA00022692"/>
    </source>
</evidence>
<evidence type="ECO:0000256" key="5">
    <source>
        <dbReference type="ARBA" id="ARBA00023157"/>
    </source>
</evidence>
<keyword evidence="3 6" id="KW-1133">Transmembrane helix</keyword>
<dbReference type="PROSITE" id="PS50221">
    <property type="entry name" value="GAIN_B"/>
    <property type="match status" value="1"/>
</dbReference>
<dbReference type="AlphaFoldDB" id="A0A7I8VDI6"/>
<evidence type="ECO:0000259" key="7">
    <source>
        <dbReference type="PROSITE" id="PS50221"/>
    </source>
</evidence>
<dbReference type="InterPro" id="IPR057244">
    <property type="entry name" value="GAIN_B"/>
</dbReference>
<dbReference type="PANTHER" id="PTHR45692">
    <property type="entry name" value="G_PROTEIN_RECEP_F2_4 DOMAIN-CONTAINING PROTEIN"/>
    <property type="match status" value="1"/>
</dbReference>
<evidence type="ECO:0000256" key="6">
    <source>
        <dbReference type="SAM" id="Phobius"/>
    </source>
</evidence>
<dbReference type="OrthoDB" id="5961629at2759"/>
<organism evidence="8 9">
    <name type="scientific">Dimorphilus gyrociliatus</name>
    <dbReference type="NCBI Taxonomy" id="2664684"/>
    <lineage>
        <taxon>Eukaryota</taxon>
        <taxon>Metazoa</taxon>
        <taxon>Spiralia</taxon>
        <taxon>Lophotrochozoa</taxon>
        <taxon>Annelida</taxon>
        <taxon>Polychaeta</taxon>
        <taxon>Polychaeta incertae sedis</taxon>
        <taxon>Dinophilidae</taxon>
        <taxon>Dimorphilus</taxon>
    </lineage>
</organism>
<dbReference type="Gene3D" id="2.60.220.50">
    <property type="match status" value="1"/>
</dbReference>
<comment type="caution">
    <text evidence="8">The sequence shown here is derived from an EMBL/GenBank/DDBJ whole genome shotgun (WGS) entry which is preliminary data.</text>
</comment>
<dbReference type="InterPro" id="IPR000203">
    <property type="entry name" value="GPS"/>
</dbReference>
<feature type="domain" description="GAIN-B" evidence="7">
    <location>
        <begin position="384"/>
        <end position="553"/>
    </location>
</feature>
<dbReference type="EMBL" id="CAJFCJ010000003">
    <property type="protein sequence ID" value="CAD5113408.1"/>
    <property type="molecule type" value="Genomic_DNA"/>
</dbReference>
<reference evidence="8 9" key="1">
    <citation type="submission" date="2020-08" db="EMBL/GenBank/DDBJ databases">
        <authorList>
            <person name="Hejnol A."/>
        </authorList>
    </citation>
    <scope>NUCLEOTIDE SEQUENCE [LARGE SCALE GENOMIC DNA]</scope>
</reference>
<keyword evidence="4 6" id="KW-0472">Membrane</keyword>
<comment type="subcellular location">
    <subcellularLocation>
        <location evidence="1">Membrane</location>
    </subcellularLocation>
</comment>
<gene>
    <name evidence="8" type="ORF">DGYR_LOCUS2406</name>
</gene>
<accession>A0A7I8VDI6</accession>
<keyword evidence="2 6" id="KW-0812">Transmembrane</keyword>
<dbReference type="Pfam" id="PF01825">
    <property type="entry name" value="GPS"/>
    <property type="match status" value="1"/>
</dbReference>
<name>A0A7I8VDI6_9ANNE</name>
<evidence type="ECO:0000256" key="3">
    <source>
        <dbReference type="ARBA" id="ARBA00022989"/>
    </source>
</evidence>
<dbReference type="GO" id="GO:0016020">
    <property type="term" value="C:membrane"/>
    <property type="evidence" value="ECO:0007669"/>
    <property type="project" value="UniProtKB-SubCell"/>
</dbReference>
<dbReference type="SMART" id="SM00303">
    <property type="entry name" value="GPS"/>
    <property type="match status" value="1"/>
</dbReference>
<evidence type="ECO:0000256" key="4">
    <source>
        <dbReference type="ARBA" id="ARBA00023136"/>
    </source>
</evidence>
<evidence type="ECO:0000256" key="1">
    <source>
        <dbReference type="ARBA" id="ARBA00004370"/>
    </source>
</evidence>
<dbReference type="Proteomes" id="UP000549394">
    <property type="component" value="Unassembled WGS sequence"/>
</dbReference>
<evidence type="ECO:0000313" key="8">
    <source>
        <dbReference type="EMBL" id="CAD5113408.1"/>
    </source>
</evidence>
<sequence>MGPNNFGYECRYPKEYGAFVKEIIWTRNNKVLNLERNVVRPLVEDILKEISNKKKSIFLLEGKYQCFIVLPNAKLSSKPVKVRLRVDKMHLIIDMEIVNSSIEKKLTEIIQNTVTTFGKYEPSFVELLKISKLNSKSNRYSYMINISRRRKKFSRYPQQNEQLYPSGEYESSLKLKLRRSLEDREYPVLSLRLYWEKCQKKVVSSKNYGAITFIGVKYGRVSRSKERCFNGKHIGKVKCLLINNTVTKWDDNIIWRPVEDCNPKTDSLNSNIDLKNMSIDLSENVNIVFEELKNITKSRTLKSIDIYYINNIISNAQKEETLQDESTFENLLQTTKNLLHIDENTITKTKNTSFSLPIIINNVEEIAKTIKLDKDSKRFFTNEISIDIKQSKNFNFNCFVVKDLDENGTLNNNSIEFNWLDNESQLSNSVAAIHFESSLISDDEDERLITKIISKENVFQMNSSIKPITKIISASFTSERMIDIYPPITLVFLPDNNLTIKNLSKIKCVYWEDNLHDWSMDGCYFDRMENNRIFCKCNHFTNFAVLLDIERDDNEDFEAFSIVTTVGLWISIVGLSLIIICFLIFT</sequence>
<dbReference type="InterPro" id="IPR046338">
    <property type="entry name" value="GAIN_dom_sf"/>
</dbReference>
<evidence type="ECO:0000313" key="9">
    <source>
        <dbReference type="Proteomes" id="UP000549394"/>
    </source>
</evidence>
<keyword evidence="9" id="KW-1185">Reference proteome</keyword>
<feature type="transmembrane region" description="Helical" evidence="6">
    <location>
        <begin position="566"/>
        <end position="585"/>
    </location>
</feature>
<dbReference type="PANTHER" id="PTHR45692:SF1">
    <property type="entry name" value="G-PROTEIN COUPLED RECEPTORS FAMILY 2 PROFILE 2 DOMAIN-CONTAINING PROTEIN"/>
    <property type="match status" value="1"/>
</dbReference>
<proteinExistence type="predicted"/>